<dbReference type="Pfam" id="PF04350">
    <property type="entry name" value="PilO"/>
    <property type="match status" value="1"/>
</dbReference>
<name>A0A538TEP3_UNCEI</name>
<comment type="caution">
    <text evidence="2">The sequence shown here is derived from an EMBL/GenBank/DDBJ whole genome shotgun (WGS) entry which is preliminary data.</text>
</comment>
<dbReference type="GO" id="GO:0043683">
    <property type="term" value="P:type IV pilus assembly"/>
    <property type="evidence" value="ECO:0007669"/>
    <property type="project" value="InterPro"/>
</dbReference>
<dbReference type="AlphaFoldDB" id="A0A538TEP3"/>
<dbReference type="Proteomes" id="UP000316609">
    <property type="component" value="Unassembled WGS sequence"/>
</dbReference>
<dbReference type="Gene3D" id="3.30.70.60">
    <property type="match status" value="1"/>
</dbReference>
<dbReference type="InterPro" id="IPR014717">
    <property type="entry name" value="Transl_elong_EF1B/ribsomal_bS6"/>
</dbReference>
<evidence type="ECO:0008006" key="4">
    <source>
        <dbReference type="Google" id="ProtNLM"/>
    </source>
</evidence>
<sequence>MANLDLKNQAMLRIILCGLLAAGMGGVFFFTHLLPFSFPNRNDQIRSLKAEYQKKSTELARAKASVADLPRFEAEYETLHERWTRAAELLPTDRQFAALLRKITLAGQQTGVQFVLFKPRAIKPDAYYTEMPVEITVNGGYHAVGSFLAELANMRRIVTVTSIKLEVNANGEPTQPAKASLVASAYS</sequence>
<evidence type="ECO:0000256" key="1">
    <source>
        <dbReference type="SAM" id="Phobius"/>
    </source>
</evidence>
<dbReference type="EMBL" id="VBOY01000147">
    <property type="protein sequence ID" value="TMQ62115.1"/>
    <property type="molecule type" value="Genomic_DNA"/>
</dbReference>
<dbReference type="InterPro" id="IPR007445">
    <property type="entry name" value="PilO"/>
</dbReference>
<proteinExistence type="predicted"/>
<evidence type="ECO:0000313" key="2">
    <source>
        <dbReference type="EMBL" id="TMQ62115.1"/>
    </source>
</evidence>
<accession>A0A538TEP3</accession>
<reference evidence="2 3" key="1">
    <citation type="journal article" date="2019" name="Nat. Microbiol.">
        <title>Mediterranean grassland soil C-N compound turnover is dependent on rainfall and depth, and is mediated by genomically divergent microorganisms.</title>
        <authorList>
            <person name="Diamond S."/>
            <person name="Andeer P.F."/>
            <person name="Li Z."/>
            <person name="Crits-Christoph A."/>
            <person name="Burstein D."/>
            <person name="Anantharaman K."/>
            <person name="Lane K.R."/>
            <person name="Thomas B.C."/>
            <person name="Pan C."/>
            <person name="Northen T.R."/>
            <person name="Banfield J.F."/>
        </authorList>
    </citation>
    <scope>NUCLEOTIDE SEQUENCE [LARGE SCALE GENOMIC DNA]</scope>
    <source>
        <strain evidence="2">WS_8</strain>
    </source>
</reference>
<keyword evidence="1" id="KW-0472">Membrane</keyword>
<protein>
    <recommendedName>
        <fullName evidence="4">Pilus assembly protein PilO</fullName>
    </recommendedName>
</protein>
<dbReference type="GO" id="GO:0043107">
    <property type="term" value="P:type IV pilus-dependent motility"/>
    <property type="evidence" value="ECO:0007669"/>
    <property type="project" value="InterPro"/>
</dbReference>
<feature type="transmembrane region" description="Helical" evidence="1">
    <location>
        <begin position="12"/>
        <end position="34"/>
    </location>
</feature>
<keyword evidence="1" id="KW-0812">Transmembrane</keyword>
<feature type="non-terminal residue" evidence="2">
    <location>
        <position position="187"/>
    </location>
</feature>
<dbReference type="PANTHER" id="PTHR39555">
    <property type="entry name" value="FIMBRIAL ASSEMBLY PROTEIN PILO-LIKE PROTEIN-RELATED"/>
    <property type="match status" value="1"/>
</dbReference>
<gene>
    <name evidence="2" type="ORF">E6K78_12115</name>
</gene>
<keyword evidence="1" id="KW-1133">Transmembrane helix</keyword>
<evidence type="ECO:0000313" key="3">
    <source>
        <dbReference type="Proteomes" id="UP000316609"/>
    </source>
</evidence>
<dbReference type="PANTHER" id="PTHR39555:SF1">
    <property type="entry name" value="TYPE IV PILUS INNER MEMBRANE COMPONENT PILO"/>
    <property type="match status" value="1"/>
</dbReference>
<organism evidence="2 3">
    <name type="scientific">Eiseniibacteriota bacterium</name>
    <dbReference type="NCBI Taxonomy" id="2212470"/>
    <lineage>
        <taxon>Bacteria</taxon>
        <taxon>Candidatus Eiseniibacteriota</taxon>
    </lineage>
</organism>